<dbReference type="OrthoDB" id="174989at2"/>
<dbReference type="InterPro" id="IPR008410">
    <property type="entry name" value="BCSC_C"/>
</dbReference>
<gene>
    <name evidence="5" type="ORF">TAGGR_1811</name>
</gene>
<evidence type="ECO:0000313" key="5">
    <source>
        <dbReference type="EMBL" id="GAQ94626.1"/>
    </source>
</evidence>
<keyword evidence="3" id="KW-0802">TPR repeat</keyword>
<evidence type="ECO:0000256" key="2">
    <source>
        <dbReference type="ARBA" id="ARBA00022737"/>
    </source>
</evidence>
<dbReference type="InterPro" id="IPR011990">
    <property type="entry name" value="TPR-like_helical_dom_sf"/>
</dbReference>
<organism evidence="5 6">
    <name type="scientific">Thermodesulfovibrio aggregans</name>
    <dbReference type="NCBI Taxonomy" id="86166"/>
    <lineage>
        <taxon>Bacteria</taxon>
        <taxon>Pseudomonadati</taxon>
        <taxon>Nitrospirota</taxon>
        <taxon>Thermodesulfovibrionia</taxon>
        <taxon>Thermodesulfovibrionales</taxon>
        <taxon>Thermodesulfovibrionaceae</taxon>
        <taxon>Thermodesulfovibrio</taxon>
    </lineage>
</organism>
<dbReference type="EMBL" id="BCNO01000001">
    <property type="protein sequence ID" value="GAQ94626.1"/>
    <property type="molecule type" value="Genomic_DNA"/>
</dbReference>
<keyword evidence="2" id="KW-0677">Repeat</keyword>
<dbReference type="GO" id="GO:0030244">
    <property type="term" value="P:cellulose biosynthetic process"/>
    <property type="evidence" value="ECO:0007669"/>
    <property type="project" value="InterPro"/>
</dbReference>
<dbReference type="RefSeq" id="WP_059176059.1">
    <property type="nucleotide sequence ID" value="NZ_BCNO01000001.1"/>
</dbReference>
<feature type="domain" description="Cellulose synthase operon C C-terminal" evidence="4">
    <location>
        <begin position="496"/>
        <end position="832"/>
    </location>
</feature>
<dbReference type="Gene3D" id="1.25.40.10">
    <property type="entry name" value="Tetratricopeptide repeat domain"/>
    <property type="match status" value="2"/>
</dbReference>
<evidence type="ECO:0000313" key="6">
    <source>
        <dbReference type="Proteomes" id="UP000054976"/>
    </source>
</evidence>
<dbReference type="Proteomes" id="UP000054976">
    <property type="component" value="Unassembled WGS sequence"/>
</dbReference>
<reference evidence="6" key="1">
    <citation type="submission" date="2016-01" db="EMBL/GenBank/DDBJ databases">
        <title>Draft genome sequence of Thermodesulfovibrio aggregans strain TGE-P1.</title>
        <authorList>
            <person name="Sekiguchi Y."/>
            <person name="Ohashi A."/>
            <person name="Matsuura N."/>
            <person name="Tourlousse M.D."/>
        </authorList>
    </citation>
    <scope>NUCLEOTIDE SEQUENCE [LARGE SCALE GENOMIC DNA]</scope>
    <source>
        <strain evidence="6">TGE-P1</strain>
    </source>
</reference>
<accession>A0A0U9HR41</accession>
<dbReference type="SUPFAM" id="SSF81901">
    <property type="entry name" value="HCP-like"/>
    <property type="match status" value="1"/>
</dbReference>
<comment type="caution">
    <text evidence="5">The sequence shown here is derived from an EMBL/GenBank/DDBJ whole genome shotgun (WGS) entry which is preliminary data.</text>
</comment>
<dbReference type="STRING" id="86166.TAGGR_1811"/>
<protein>
    <submittedName>
        <fullName evidence="5">Cellulose synthase operon protein C C-terminus</fullName>
    </submittedName>
</protein>
<sequence>MKALFCFLLIFLMVSDLYSQEGKQENILKIEKFGDESKVYQSPMETEKLPSKEESIKTERKVIIEKPKAEPIMKKIETRISESLALKKAWKLYEDGKFNEASERFKTLLNSSHRDIALSARLGFAYSLKNLNLHDEAFENFEYLYSKDYKQEEVVKNMVEILLIKQKFSEAEKYAVKLNEEDKSRFLKIIGNEKLKKSFREIEGSRDKRVLLEFLEKIENYLNECLSPEVFFEIAKALKPFEEKEKARDVLEKLLSCKAALELRAGILYELSSLIGVDEMLITVEKEEKAHEEQDYLKKLTSLKLDLYRKKLASLEITSLEIEKIAEQILKIDPEDSSTKALLAWHYYNTRQYEKALSIFSQLNKKEPENEDYLVGIAYCYNALGKDDDLIHLVESSSIYSEKLALVKADAYIRRADKNLSERDYSKAFSTVNKLAKADDPISKQKAGEWYCKQGFPVLASHVDSLNDKACYFKEQFPHLEFEGSYRFKSGDKGFSRLKEFSVPLSFYYPLREGQKLSFRIIQRYVSSGSAGENPYMGTFYNYLNGQAQKNSPVYSKWLIQPEIGYEKEGYPHIDLSISTTPLNGTVSAMPLFNLNLDYRDFWINLHQSSVQESILSIQGQKDPYSNDKWGRVIKTGVQSGLNLNIPAPYWFSIYGEFNYLWGKNVWENYSLEGNLSFGRTFSIDETREFDMGIFYVIQHFRRNTNFFTFGHGGYFSPQIFHMVGPTFRYKIKECCGLSLDIKVSAGYIYYRTDSSPHYPKISGSDSYFNASALNDIRGNYEGESKSKIGGSIDVRFRKNINKNLSFFTYGKGNVSGGYNEWNAGLGLIYYFMP</sequence>
<evidence type="ECO:0000256" key="1">
    <source>
        <dbReference type="ARBA" id="ARBA00022729"/>
    </source>
</evidence>
<proteinExistence type="predicted"/>
<name>A0A0U9HR41_9BACT</name>
<evidence type="ECO:0000256" key="3">
    <source>
        <dbReference type="ARBA" id="ARBA00022803"/>
    </source>
</evidence>
<dbReference type="GO" id="GO:0019867">
    <property type="term" value="C:outer membrane"/>
    <property type="evidence" value="ECO:0007669"/>
    <property type="project" value="InterPro"/>
</dbReference>
<dbReference type="AlphaFoldDB" id="A0A0U9HR41"/>
<dbReference type="Pfam" id="PF05420">
    <property type="entry name" value="BCSC_C"/>
    <property type="match status" value="1"/>
</dbReference>
<evidence type="ECO:0000259" key="4">
    <source>
        <dbReference type="Pfam" id="PF05420"/>
    </source>
</evidence>
<keyword evidence="6" id="KW-1185">Reference proteome</keyword>
<keyword evidence="1" id="KW-0732">Signal</keyword>